<organism evidence="9 10">
    <name type="scientific">Kibdelosporangium aridum</name>
    <dbReference type="NCBI Taxonomy" id="2030"/>
    <lineage>
        <taxon>Bacteria</taxon>
        <taxon>Bacillati</taxon>
        <taxon>Actinomycetota</taxon>
        <taxon>Actinomycetes</taxon>
        <taxon>Pseudonocardiales</taxon>
        <taxon>Pseudonocardiaceae</taxon>
        <taxon>Kibdelosporangium</taxon>
    </lineage>
</organism>
<dbReference type="Proteomes" id="UP000192674">
    <property type="component" value="Unassembled WGS sequence"/>
</dbReference>
<comment type="similarity">
    <text evidence="2 5">Belongs to the acyl-CoA dehydrogenase family.</text>
</comment>
<evidence type="ECO:0000256" key="5">
    <source>
        <dbReference type="RuleBase" id="RU362125"/>
    </source>
</evidence>
<dbReference type="Pfam" id="PF02771">
    <property type="entry name" value="Acyl-CoA_dh_N"/>
    <property type="match status" value="1"/>
</dbReference>
<dbReference type="Pfam" id="PF00441">
    <property type="entry name" value="Acyl-CoA_dh_1"/>
    <property type="match status" value="1"/>
</dbReference>
<proteinExistence type="inferred from homology"/>
<dbReference type="EMBL" id="FWXV01000006">
    <property type="protein sequence ID" value="SMD20159.1"/>
    <property type="molecule type" value="Genomic_DNA"/>
</dbReference>
<gene>
    <name evidence="9" type="ORF">SAMN05661093_06247</name>
</gene>
<keyword evidence="4 5" id="KW-0274">FAD</keyword>
<dbReference type="Gene3D" id="1.10.540.10">
    <property type="entry name" value="Acyl-CoA dehydrogenase/oxidase, N-terminal domain"/>
    <property type="match status" value="1"/>
</dbReference>
<dbReference type="AlphaFoldDB" id="A0A1Y5XYI6"/>
<dbReference type="InterPro" id="IPR009100">
    <property type="entry name" value="AcylCoA_DH/oxidase_NM_dom_sf"/>
</dbReference>
<evidence type="ECO:0000256" key="1">
    <source>
        <dbReference type="ARBA" id="ARBA00001974"/>
    </source>
</evidence>
<dbReference type="InterPro" id="IPR006091">
    <property type="entry name" value="Acyl-CoA_Oxase/DH_mid-dom"/>
</dbReference>
<dbReference type="OrthoDB" id="3398889at2"/>
<dbReference type="GO" id="GO:0003995">
    <property type="term" value="F:acyl-CoA dehydrogenase activity"/>
    <property type="evidence" value="ECO:0007669"/>
    <property type="project" value="TreeGrafter"/>
</dbReference>
<evidence type="ECO:0000259" key="6">
    <source>
        <dbReference type="Pfam" id="PF00441"/>
    </source>
</evidence>
<dbReference type="Gene3D" id="2.40.110.10">
    <property type="entry name" value="Butyryl-CoA Dehydrogenase, subunit A, domain 2"/>
    <property type="match status" value="1"/>
</dbReference>
<evidence type="ECO:0000259" key="8">
    <source>
        <dbReference type="Pfam" id="PF02771"/>
    </source>
</evidence>
<dbReference type="PANTHER" id="PTHR43884">
    <property type="entry name" value="ACYL-COA DEHYDROGENASE"/>
    <property type="match status" value="1"/>
</dbReference>
<evidence type="ECO:0000313" key="9">
    <source>
        <dbReference type="EMBL" id="SMD20159.1"/>
    </source>
</evidence>
<comment type="cofactor">
    <cofactor evidence="1 5">
        <name>FAD</name>
        <dbReference type="ChEBI" id="CHEBI:57692"/>
    </cofactor>
</comment>
<evidence type="ECO:0000256" key="3">
    <source>
        <dbReference type="ARBA" id="ARBA00022630"/>
    </source>
</evidence>
<dbReference type="InterPro" id="IPR037069">
    <property type="entry name" value="AcylCoA_DH/ox_N_sf"/>
</dbReference>
<reference evidence="9 10" key="1">
    <citation type="submission" date="2017-04" db="EMBL/GenBank/DDBJ databases">
        <authorList>
            <person name="Afonso C.L."/>
            <person name="Miller P.J."/>
            <person name="Scott M.A."/>
            <person name="Spackman E."/>
            <person name="Goraichik I."/>
            <person name="Dimitrov K.M."/>
            <person name="Suarez D.L."/>
            <person name="Swayne D.E."/>
        </authorList>
    </citation>
    <scope>NUCLEOTIDE SEQUENCE [LARGE SCALE GENOMIC DNA]</scope>
    <source>
        <strain evidence="9 10">DSM 43828</strain>
    </source>
</reference>
<dbReference type="InterPro" id="IPR036250">
    <property type="entry name" value="AcylCo_DH-like_C"/>
</dbReference>
<evidence type="ECO:0000256" key="2">
    <source>
        <dbReference type="ARBA" id="ARBA00009347"/>
    </source>
</evidence>
<dbReference type="InterPro" id="IPR046373">
    <property type="entry name" value="Acyl-CoA_Oxase/DH_mid-dom_sf"/>
</dbReference>
<evidence type="ECO:0000259" key="7">
    <source>
        <dbReference type="Pfam" id="PF02770"/>
    </source>
</evidence>
<dbReference type="Gene3D" id="1.20.140.10">
    <property type="entry name" value="Butyryl-CoA Dehydrogenase, subunit A, domain 3"/>
    <property type="match status" value="1"/>
</dbReference>
<feature type="domain" description="Acyl-CoA oxidase/dehydrogenase middle" evidence="7">
    <location>
        <begin position="122"/>
        <end position="217"/>
    </location>
</feature>
<dbReference type="InterPro" id="IPR009075">
    <property type="entry name" value="AcylCo_DH/oxidase_C"/>
</dbReference>
<dbReference type="GO" id="GO:0050660">
    <property type="term" value="F:flavin adenine dinucleotide binding"/>
    <property type="evidence" value="ECO:0007669"/>
    <property type="project" value="InterPro"/>
</dbReference>
<evidence type="ECO:0000256" key="4">
    <source>
        <dbReference type="ARBA" id="ARBA00022827"/>
    </source>
</evidence>
<protein>
    <submittedName>
        <fullName evidence="9">Acyl-CoA dehydrogenase</fullName>
    </submittedName>
</protein>
<dbReference type="RefSeq" id="WP_084430761.1">
    <property type="nucleotide sequence ID" value="NZ_FWXV01000006.1"/>
</dbReference>
<keyword evidence="3 5" id="KW-0285">Flavoprotein</keyword>
<feature type="domain" description="Acyl-CoA dehydrogenase/oxidase N-terminal" evidence="8">
    <location>
        <begin position="6"/>
        <end position="118"/>
    </location>
</feature>
<keyword evidence="10" id="KW-1185">Reference proteome</keyword>
<dbReference type="InterPro" id="IPR013786">
    <property type="entry name" value="AcylCoA_DH/ox_N"/>
</dbReference>
<keyword evidence="5" id="KW-0560">Oxidoreductase</keyword>
<dbReference type="Pfam" id="PF02770">
    <property type="entry name" value="Acyl-CoA_dh_M"/>
    <property type="match status" value="1"/>
</dbReference>
<accession>A0A1Y5XYI6</accession>
<dbReference type="PANTHER" id="PTHR43884:SF12">
    <property type="entry name" value="ISOVALERYL-COA DEHYDROGENASE, MITOCHONDRIAL-RELATED"/>
    <property type="match status" value="1"/>
</dbReference>
<dbReference type="SUPFAM" id="SSF47203">
    <property type="entry name" value="Acyl-CoA dehydrogenase C-terminal domain-like"/>
    <property type="match status" value="1"/>
</dbReference>
<name>A0A1Y5XYI6_KIBAR</name>
<feature type="domain" description="Acyl-CoA dehydrogenase/oxidase C-terminal" evidence="6">
    <location>
        <begin position="229"/>
        <end position="377"/>
    </location>
</feature>
<dbReference type="SUPFAM" id="SSF56645">
    <property type="entry name" value="Acyl-CoA dehydrogenase NM domain-like"/>
    <property type="match status" value="1"/>
</dbReference>
<sequence>MRTTWTKEQQARRERFRVFGAERVAPGTSDRDRSGAFHHESWKLLAEEGFWTAHLPAEYGGEGGTLWDFLAGLEGLALGADDSGFVLSAVAHAGLVHVLLEHGTPEQKARLLPALTSGALGATAATEPTGGSHVAAVHTRAEQNGAGNWLLSGQKAHITNAPEADVMLVVGRLDGIGKRDITLFVMERGRRGLTTGKHEDLLGQRTSPTGPIFMDNVTVTRDDIVGEPGNGLATLYSFLAFDRLMYGIVVASQLEALLPTTVERASRRQAFGTSIGNHEYIQDKIVVMRMTIESARHLAYAAADALIRRADNYSALASCAKLAASEGAVSSAVELVQIFGHMGYDRTQGVERHLRDAVAIRIAGGTTEMQKKNIYKDIAERFTPRTEITQGA</sequence>
<evidence type="ECO:0000313" key="10">
    <source>
        <dbReference type="Proteomes" id="UP000192674"/>
    </source>
</evidence>